<keyword evidence="2" id="KW-1185">Reference proteome</keyword>
<protein>
    <submittedName>
        <fullName evidence="1">Uncharacterized protein</fullName>
    </submittedName>
</protein>
<comment type="caution">
    <text evidence="1">The sequence shown here is derived from an EMBL/GenBank/DDBJ whole genome shotgun (WGS) entry which is preliminary data.</text>
</comment>
<name>A0ABV3GYP5_9ACTN</name>
<dbReference type="EMBL" id="JBFARM010000002">
    <property type="protein sequence ID" value="MEV4285407.1"/>
    <property type="molecule type" value="Genomic_DNA"/>
</dbReference>
<dbReference type="RefSeq" id="WP_364445902.1">
    <property type="nucleotide sequence ID" value="NZ_JBFARM010000002.1"/>
</dbReference>
<evidence type="ECO:0000313" key="1">
    <source>
        <dbReference type="EMBL" id="MEV4285407.1"/>
    </source>
</evidence>
<sequence>MPESAPSWAPIFFHLYGTIRKDVDYILETFQPEIGDLKNNEIAKYDTYHTKDLVLPESNRMAARGLKLEIPLVDGGNYTSTLNLRPAWSPPPR</sequence>
<gene>
    <name evidence="1" type="ORF">AB0K40_07850</name>
</gene>
<organism evidence="1 2">
    <name type="scientific">Nonomuraea bangladeshensis</name>
    <dbReference type="NCBI Taxonomy" id="404385"/>
    <lineage>
        <taxon>Bacteria</taxon>
        <taxon>Bacillati</taxon>
        <taxon>Actinomycetota</taxon>
        <taxon>Actinomycetes</taxon>
        <taxon>Streptosporangiales</taxon>
        <taxon>Streptosporangiaceae</taxon>
        <taxon>Nonomuraea</taxon>
    </lineage>
</organism>
<reference evidence="1 2" key="1">
    <citation type="submission" date="2024-06" db="EMBL/GenBank/DDBJ databases">
        <title>The Natural Products Discovery Center: Release of the First 8490 Sequenced Strains for Exploring Actinobacteria Biosynthetic Diversity.</title>
        <authorList>
            <person name="Kalkreuter E."/>
            <person name="Kautsar S.A."/>
            <person name="Yang D."/>
            <person name="Bader C.D."/>
            <person name="Teijaro C.N."/>
            <person name="Fluegel L."/>
            <person name="Davis C.M."/>
            <person name="Simpson J.R."/>
            <person name="Lauterbach L."/>
            <person name="Steele A.D."/>
            <person name="Gui C."/>
            <person name="Meng S."/>
            <person name="Li G."/>
            <person name="Viehrig K."/>
            <person name="Ye F."/>
            <person name="Su P."/>
            <person name="Kiefer A.F."/>
            <person name="Nichols A."/>
            <person name="Cepeda A.J."/>
            <person name="Yan W."/>
            <person name="Fan B."/>
            <person name="Jiang Y."/>
            <person name="Adhikari A."/>
            <person name="Zheng C.-J."/>
            <person name="Schuster L."/>
            <person name="Cowan T.M."/>
            <person name="Smanski M.J."/>
            <person name="Chevrette M.G."/>
            <person name="De Carvalho L.P.S."/>
            <person name="Shen B."/>
        </authorList>
    </citation>
    <scope>NUCLEOTIDE SEQUENCE [LARGE SCALE GENOMIC DNA]</scope>
    <source>
        <strain evidence="1 2">NPDC049574</strain>
    </source>
</reference>
<proteinExistence type="predicted"/>
<dbReference type="Proteomes" id="UP001552427">
    <property type="component" value="Unassembled WGS sequence"/>
</dbReference>
<evidence type="ECO:0000313" key="2">
    <source>
        <dbReference type="Proteomes" id="UP001552427"/>
    </source>
</evidence>
<accession>A0ABV3GYP5</accession>